<feature type="transmembrane region" description="Helical" evidence="10">
    <location>
        <begin position="236"/>
        <end position="266"/>
    </location>
</feature>
<evidence type="ECO:0000259" key="11">
    <source>
        <dbReference type="Pfam" id="PF03553"/>
    </source>
</evidence>
<name>A0A1T4YTL2_9BACL</name>
<keyword evidence="6 10" id="KW-1133">Transmembrane helix</keyword>
<keyword evidence="13" id="KW-1185">Reference proteome</keyword>
<dbReference type="AlphaFoldDB" id="A0A1T4YTL2"/>
<dbReference type="GO" id="GO:0015297">
    <property type="term" value="F:antiporter activity"/>
    <property type="evidence" value="ECO:0007669"/>
    <property type="project" value="UniProtKB-KW"/>
</dbReference>
<evidence type="ECO:0000256" key="1">
    <source>
        <dbReference type="ARBA" id="ARBA00004651"/>
    </source>
</evidence>
<feature type="transmembrane region" description="Helical" evidence="10">
    <location>
        <begin position="112"/>
        <end position="140"/>
    </location>
</feature>
<evidence type="ECO:0000256" key="2">
    <source>
        <dbReference type="ARBA" id="ARBA00022448"/>
    </source>
</evidence>
<keyword evidence="2" id="KW-0813">Transport</keyword>
<evidence type="ECO:0000256" key="5">
    <source>
        <dbReference type="ARBA" id="ARBA00022692"/>
    </source>
</evidence>
<evidence type="ECO:0000256" key="8">
    <source>
        <dbReference type="ARBA" id="ARBA00038435"/>
    </source>
</evidence>
<feature type="transmembrane region" description="Helical" evidence="10">
    <location>
        <begin position="12"/>
        <end position="31"/>
    </location>
</feature>
<feature type="transmembrane region" description="Helical" evidence="10">
    <location>
        <begin position="75"/>
        <end position="92"/>
    </location>
</feature>
<feature type="region of interest" description="Disordered" evidence="9">
    <location>
        <begin position="432"/>
        <end position="451"/>
    </location>
</feature>
<dbReference type="Pfam" id="PF03553">
    <property type="entry name" value="Na_H_antiporter"/>
    <property type="match status" value="2"/>
</dbReference>
<dbReference type="GO" id="GO:0005886">
    <property type="term" value="C:plasma membrane"/>
    <property type="evidence" value="ECO:0007669"/>
    <property type="project" value="UniProtKB-SubCell"/>
</dbReference>
<protein>
    <submittedName>
        <fullName evidence="12">Na+/H+ antiporter NhaC</fullName>
    </submittedName>
</protein>
<evidence type="ECO:0000256" key="10">
    <source>
        <dbReference type="SAM" id="Phobius"/>
    </source>
</evidence>
<proteinExistence type="inferred from homology"/>
<dbReference type="PANTHER" id="PTHR33451:SF5">
    <property type="entry name" value="NA+_H+ ANTIPORTER"/>
    <property type="match status" value="1"/>
</dbReference>
<comment type="similarity">
    <text evidence="8">Belongs to the NhaC Na(+)/H(+) (TC 2.A.35) antiporter family.</text>
</comment>
<feature type="transmembrane region" description="Helical" evidence="10">
    <location>
        <begin position="289"/>
        <end position="313"/>
    </location>
</feature>
<dbReference type="InterPro" id="IPR018461">
    <property type="entry name" value="Na/H_Antiport_NhaC-like_C"/>
</dbReference>
<evidence type="ECO:0000256" key="7">
    <source>
        <dbReference type="ARBA" id="ARBA00023136"/>
    </source>
</evidence>
<organism evidence="12 13">
    <name type="scientific">Sporosarcina newyorkensis</name>
    <dbReference type="NCBI Taxonomy" id="759851"/>
    <lineage>
        <taxon>Bacteria</taxon>
        <taxon>Bacillati</taxon>
        <taxon>Bacillota</taxon>
        <taxon>Bacilli</taxon>
        <taxon>Bacillales</taxon>
        <taxon>Caryophanaceae</taxon>
        <taxon>Sporosarcina</taxon>
    </lineage>
</organism>
<feature type="transmembrane region" description="Helical" evidence="10">
    <location>
        <begin position="152"/>
        <end position="175"/>
    </location>
</feature>
<accession>A0A1T4YTL2</accession>
<gene>
    <name evidence="12" type="ORF">SAMN04244570_3455</name>
</gene>
<evidence type="ECO:0000256" key="3">
    <source>
        <dbReference type="ARBA" id="ARBA00022449"/>
    </source>
</evidence>
<comment type="subcellular location">
    <subcellularLocation>
        <location evidence="1">Cell membrane</location>
        <topology evidence="1">Multi-pass membrane protein</topology>
    </subcellularLocation>
</comment>
<evidence type="ECO:0000313" key="13">
    <source>
        <dbReference type="Proteomes" id="UP000190042"/>
    </source>
</evidence>
<keyword evidence="4" id="KW-1003">Cell membrane</keyword>
<dbReference type="PANTHER" id="PTHR33451">
    <property type="entry name" value="MALATE-2H(+)/NA(+)-LACTATE ANTIPORTER"/>
    <property type="match status" value="1"/>
</dbReference>
<keyword evidence="7 10" id="KW-0472">Membrane</keyword>
<feature type="transmembrane region" description="Helical" evidence="10">
    <location>
        <begin position="37"/>
        <end position="54"/>
    </location>
</feature>
<dbReference type="Proteomes" id="UP000190042">
    <property type="component" value="Unassembled WGS sequence"/>
</dbReference>
<evidence type="ECO:0000256" key="6">
    <source>
        <dbReference type="ARBA" id="ARBA00022989"/>
    </source>
</evidence>
<reference evidence="13" key="1">
    <citation type="submission" date="2017-02" db="EMBL/GenBank/DDBJ databases">
        <authorList>
            <person name="Varghese N."/>
            <person name="Submissions S."/>
        </authorList>
    </citation>
    <scope>NUCLEOTIDE SEQUENCE [LARGE SCALE GENOMIC DNA]</scope>
    <source>
        <strain evidence="13">DSM 23966</strain>
    </source>
</reference>
<dbReference type="InterPro" id="IPR052180">
    <property type="entry name" value="NhaC_Na-H+_Antiporter"/>
</dbReference>
<sequence>MTELKRDKGSAWALFPLLVFVMLFIGTGILTRDFSSMPLNVAVIIASFIALAMNPKEKFLKKVEIFTKGAGHPNIMLMAVIFILAGAFSTVAKGMGAVESTVNLGLSFLPANLLMVGLFVIGCFISISMGTSMGTVVALAPIGIGIASQTDISLALAMATVIGGAMFGDNLSMISDTTIAAARTQQTQMNAKFKINFLIVLPGAIITAILLSILTRGNVATVAGDFHYDFIKVLPYLAVLGAALFGVHVLIVLLGGTVFAGIIGMIDGSYSFVSFLQTVAEGIISMEDLAIIAILIGGMVGIIQYNGGIDFLMNFISKRIKSKKGAEFGIAGLVSAADIATANNTISILMTGPLAKQIADEYDVDRRKSASLLDLFASCWQGIVPYGGQMLAAAGLAAISPLSILPYSFYPILMGVCGIVAILIGYPKTKKSDKIAPQPAALPTAEDQLTD</sequence>
<feature type="transmembrane region" description="Helical" evidence="10">
    <location>
        <begin position="195"/>
        <end position="215"/>
    </location>
</feature>
<keyword evidence="5 10" id="KW-0812">Transmembrane</keyword>
<feature type="transmembrane region" description="Helical" evidence="10">
    <location>
        <begin position="375"/>
        <end position="398"/>
    </location>
</feature>
<keyword evidence="3" id="KW-0050">Antiport</keyword>
<feature type="transmembrane region" description="Helical" evidence="10">
    <location>
        <begin position="404"/>
        <end position="426"/>
    </location>
</feature>
<feature type="domain" description="Na+/H+ antiporter NhaC-like C-terminal" evidence="11">
    <location>
        <begin position="249"/>
        <end position="426"/>
    </location>
</feature>
<feature type="domain" description="Na+/H+ antiporter NhaC-like C-terminal" evidence="11">
    <location>
        <begin position="21"/>
        <end position="213"/>
    </location>
</feature>
<dbReference type="EMBL" id="FUYJ01000008">
    <property type="protein sequence ID" value="SKB04575.1"/>
    <property type="molecule type" value="Genomic_DNA"/>
</dbReference>
<evidence type="ECO:0000313" key="12">
    <source>
        <dbReference type="EMBL" id="SKB04575.1"/>
    </source>
</evidence>
<evidence type="ECO:0000256" key="9">
    <source>
        <dbReference type="SAM" id="MobiDB-lite"/>
    </source>
</evidence>
<evidence type="ECO:0000256" key="4">
    <source>
        <dbReference type="ARBA" id="ARBA00022475"/>
    </source>
</evidence>